<gene>
    <name evidence="1" type="ORF">DHETER_LOCUS8140</name>
</gene>
<dbReference type="EMBL" id="CAJVPU010012519">
    <property type="protein sequence ID" value="CAG8624247.1"/>
    <property type="molecule type" value="Genomic_DNA"/>
</dbReference>
<organism evidence="1 2">
    <name type="scientific">Dentiscutata heterogama</name>
    <dbReference type="NCBI Taxonomy" id="1316150"/>
    <lineage>
        <taxon>Eukaryota</taxon>
        <taxon>Fungi</taxon>
        <taxon>Fungi incertae sedis</taxon>
        <taxon>Mucoromycota</taxon>
        <taxon>Glomeromycotina</taxon>
        <taxon>Glomeromycetes</taxon>
        <taxon>Diversisporales</taxon>
        <taxon>Gigasporaceae</taxon>
        <taxon>Dentiscutata</taxon>
    </lineage>
</organism>
<reference evidence="1" key="1">
    <citation type="submission" date="2021-06" db="EMBL/GenBank/DDBJ databases">
        <authorList>
            <person name="Kallberg Y."/>
            <person name="Tangrot J."/>
            <person name="Rosling A."/>
        </authorList>
    </citation>
    <scope>NUCLEOTIDE SEQUENCE</scope>
    <source>
        <strain evidence="1">IL203A</strain>
    </source>
</reference>
<keyword evidence="2" id="KW-1185">Reference proteome</keyword>
<evidence type="ECO:0000313" key="2">
    <source>
        <dbReference type="Proteomes" id="UP000789702"/>
    </source>
</evidence>
<protein>
    <submittedName>
        <fullName evidence="1">2940_t:CDS:1</fullName>
    </submittedName>
</protein>
<dbReference type="Proteomes" id="UP000789702">
    <property type="component" value="Unassembled WGS sequence"/>
</dbReference>
<feature type="non-terminal residue" evidence="1">
    <location>
        <position position="1"/>
    </location>
</feature>
<evidence type="ECO:0000313" key="1">
    <source>
        <dbReference type="EMBL" id="CAG8624247.1"/>
    </source>
</evidence>
<comment type="caution">
    <text evidence="1">The sequence shown here is derived from an EMBL/GenBank/DDBJ whole genome shotgun (WGS) entry which is preliminary data.</text>
</comment>
<name>A0ACA9MZH4_9GLOM</name>
<sequence>QLTVNATNRFTTSSVNNQTGYFNDLLQEISKKVPVRRERLTTDGHFQYVQSISGTNLQFSIQISSIISTQNEISVPGVISSLDNMIKYKTITTFASGLTSDLDSTYGFKQKSNLFGEYKTSITSFAVFSLVNIVLYGISQFAKSDSELEANDKDNMLNHGLRFLNGVTGGFFVISHSYFFTHFSFDDTNSKPEFSLPR</sequence>
<accession>A0ACA9MZH4</accession>
<proteinExistence type="predicted"/>